<dbReference type="InterPro" id="IPR002347">
    <property type="entry name" value="SDR_fam"/>
</dbReference>
<dbReference type="EMBL" id="CP134187">
    <property type="protein sequence ID" value="WPB01183.1"/>
    <property type="molecule type" value="Genomic_DNA"/>
</dbReference>
<dbReference type="PANTHER" id="PTHR24320">
    <property type="entry name" value="RETINOL DEHYDROGENASE"/>
    <property type="match status" value="1"/>
</dbReference>
<accession>A0A2G5HJQ4</accession>
<keyword evidence="7" id="KW-1185">Reference proteome</keyword>
<evidence type="ECO:0000313" key="5">
    <source>
        <dbReference type="EMBL" id="WPB01183.1"/>
    </source>
</evidence>
<dbReference type="InterPro" id="IPR036291">
    <property type="entry name" value="NAD(P)-bd_dom_sf"/>
</dbReference>
<evidence type="ECO:0000313" key="4">
    <source>
        <dbReference type="EMBL" id="PIA92796.1"/>
    </source>
</evidence>
<protein>
    <submittedName>
        <fullName evidence="4">Short-chain dehydrogenase TIC 32, chloroplastic</fullName>
    </submittedName>
</protein>
<dbReference type="AlphaFoldDB" id="A0A2G5HJQ4"/>
<sequence length="349" mass="37793">MPPPADPYQPYAALHENPNGAGDQRPTAMQILQGEGLLGGDALVGKTLLITGCSSGLGIETARALYATGADIFMTVRPMKAKKGEEVVQDIKKSVPEGKGKLELVLMDLSSPQSVREAANDFLQRSRSLNVLICNAGVMMCPISRTAEGFEMHMASNHFGHFLLFQLLKESLLASATPEFSSRVVIVSSAGHRFSPIRFDDMNFSSRDGYNPILAYGQSKTANIYMASSIERHYGHKNLHATSVHPGVILDTELPRHQTNDSLDSDFNMEELLPLMKSIPQGAATQVWAVTARYLNDKGGSYVADCGECGPFQEGASVAAAGYGSHAYDDDAEEKLWRLSCEAFAMAVE</sequence>
<keyword evidence="2" id="KW-0560">Oxidoreductase</keyword>
<dbReference type="Proteomes" id="UP001302367">
    <property type="component" value="Chromosome 4"/>
</dbReference>
<evidence type="ECO:0000313" key="6">
    <source>
        <dbReference type="Proteomes" id="UP000230605"/>
    </source>
</evidence>
<evidence type="ECO:0000256" key="2">
    <source>
        <dbReference type="ARBA" id="ARBA00023002"/>
    </source>
</evidence>
<organism evidence="4 6">
    <name type="scientific">Cercospora beticola</name>
    <name type="common">Sugarbeet leaf spot fungus</name>
    <dbReference type="NCBI Taxonomy" id="122368"/>
    <lineage>
        <taxon>Eukaryota</taxon>
        <taxon>Fungi</taxon>
        <taxon>Dikarya</taxon>
        <taxon>Ascomycota</taxon>
        <taxon>Pezizomycotina</taxon>
        <taxon>Dothideomycetes</taxon>
        <taxon>Dothideomycetidae</taxon>
        <taxon>Mycosphaerellales</taxon>
        <taxon>Mycosphaerellaceae</taxon>
        <taxon>Cercospora</taxon>
    </lineage>
</organism>
<reference evidence="4 6" key="1">
    <citation type="submission" date="2015-10" db="EMBL/GenBank/DDBJ databases">
        <title>The cercosporin biosynthetic gene cluster was horizontally transferred to several fungal lineages and shown to be expanded in Cercospora beticola based on microsynteny with recipient genomes.</title>
        <authorList>
            <person name="De Jonge R."/>
            <person name="Ebert M.K."/>
            <person name="Suttle J.C."/>
            <person name="Jurick Ii W.M."/>
            <person name="Secor G.A."/>
            <person name="Thomma B.P."/>
            <person name="Van De Peer Y."/>
            <person name="Bolton M.D."/>
        </authorList>
    </citation>
    <scope>NUCLEOTIDE SEQUENCE [LARGE SCALE GENOMIC DNA]</scope>
    <source>
        <strain evidence="4 6">09-40</strain>
    </source>
</reference>
<comment type="similarity">
    <text evidence="1">Belongs to the short-chain dehydrogenases/reductases (SDR) family.</text>
</comment>
<feature type="region of interest" description="Disordered" evidence="3">
    <location>
        <begin position="1"/>
        <end position="25"/>
    </location>
</feature>
<dbReference type="Pfam" id="PF00106">
    <property type="entry name" value="adh_short"/>
    <property type="match status" value="1"/>
</dbReference>
<evidence type="ECO:0000256" key="1">
    <source>
        <dbReference type="ARBA" id="ARBA00006484"/>
    </source>
</evidence>
<dbReference type="PANTHER" id="PTHR24320:SF272">
    <property type="entry name" value="NAD(P)-BINDING ROSSMANN-FOLD SUPERFAMILY PROTEIN"/>
    <property type="match status" value="1"/>
</dbReference>
<dbReference type="PRINTS" id="PR00081">
    <property type="entry name" value="GDHRDH"/>
</dbReference>
<dbReference type="EMBL" id="LKMD01000105">
    <property type="protein sequence ID" value="PIA92796.1"/>
    <property type="molecule type" value="Genomic_DNA"/>
</dbReference>
<gene>
    <name evidence="4" type="ORF">CB0940_03978</name>
    <name evidence="5" type="ORF">RHO25_005806</name>
</gene>
<dbReference type="Proteomes" id="UP000230605">
    <property type="component" value="Chromosome 4"/>
</dbReference>
<dbReference type="GO" id="GO:0016491">
    <property type="term" value="F:oxidoreductase activity"/>
    <property type="evidence" value="ECO:0007669"/>
    <property type="project" value="UniProtKB-KW"/>
</dbReference>
<dbReference type="SUPFAM" id="SSF51735">
    <property type="entry name" value="NAD(P)-binding Rossmann-fold domains"/>
    <property type="match status" value="1"/>
</dbReference>
<proteinExistence type="inferred from homology"/>
<name>A0A2G5HJQ4_CERBT</name>
<evidence type="ECO:0000313" key="7">
    <source>
        <dbReference type="Proteomes" id="UP001302367"/>
    </source>
</evidence>
<dbReference type="OrthoDB" id="191139at2759"/>
<dbReference type="Gene3D" id="3.40.50.720">
    <property type="entry name" value="NAD(P)-binding Rossmann-like Domain"/>
    <property type="match status" value="1"/>
</dbReference>
<evidence type="ECO:0000256" key="3">
    <source>
        <dbReference type="SAM" id="MobiDB-lite"/>
    </source>
</evidence>
<reference evidence="5 7" key="2">
    <citation type="submission" date="2023-09" db="EMBL/GenBank/DDBJ databases">
        <title>Complete-Gapless Cercospora beticola genome.</title>
        <authorList>
            <person name="Wyatt N.A."/>
            <person name="Spanner R.E."/>
            <person name="Bolton M.D."/>
        </authorList>
    </citation>
    <scope>NUCLEOTIDE SEQUENCE [LARGE SCALE GENOMIC DNA]</scope>
    <source>
        <strain evidence="5">Cb09-40</strain>
    </source>
</reference>